<gene>
    <name evidence="6" type="ordered locus">Saro_0709</name>
</gene>
<dbReference type="EMBL" id="CP000248">
    <property type="protein sequence ID" value="ABD25156.1"/>
    <property type="molecule type" value="Genomic_DNA"/>
</dbReference>
<comment type="similarity">
    <text evidence="3">Belongs to the C-glycoside deglycosidase beta subunit family.</text>
</comment>
<keyword evidence="1" id="KW-0456">Lyase</keyword>
<protein>
    <recommendedName>
        <fullName evidence="4">C-deglycosylation enzyme beta subunit</fullName>
    </recommendedName>
</protein>
<reference evidence="7" key="1">
    <citation type="submission" date="2006-01" db="EMBL/GenBank/DDBJ databases">
        <title>Complete sequence of Novosphingobium aromaticivorans DSM 12444.</title>
        <authorList>
            <consortium name="US DOE Joint Genome Institute"/>
            <person name="Copeland A."/>
            <person name="Lucas S."/>
            <person name="Lapidus A."/>
            <person name="Barry K."/>
            <person name="Detter J.C."/>
            <person name="Glavina T."/>
            <person name="Hammon N."/>
            <person name="Israni S."/>
            <person name="Pitluck S."/>
            <person name="Chain P."/>
            <person name="Malfatti S."/>
            <person name="Shin M."/>
            <person name="Vergez L."/>
            <person name="Schmutz J."/>
            <person name="Larimer F."/>
            <person name="Land M."/>
            <person name="Kyrpides N."/>
            <person name="Ivanova N."/>
            <person name="Fredrickson J."/>
            <person name="Balkwill D."/>
            <person name="Romine M.F."/>
            <person name="Richardson P."/>
        </authorList>
    </citation>
    <scope>NUCLEOTIDE SEQUENCE [LARGE SCALE GENOMIC DNA]</scope>
    <source>
        <strain evidence="7">ATCC 700278 / DSM 12444 / CCUG 56034 / CIP 105152 / NBRC 16084 / F199</strain>
    </source>
</reference>
<sequence length="129" mass="14134">MFDKYLIDAATVHNTGPVDAPTGFSFQAKLGYYRGLGLSMIEELNVGIDGEVLPRAAIRFDEGPGPLTLDEMETAFDRRWAFGTPATILVDLPGGFPAGEHTLTLQQKLRVSYLPFPSFNNDEKTVKVA</sequence>
<dbReference type="STRING" id="279238.Saro_0709"/>
<proteinExistence type="inferred from homology"/>
<feature type="domain" description="C-glycoside deglycosidase beta subunit" evidence="5">
    <location>
        <begin position="2"/>
        <end position="113"/>
    </location>
</feature>
<dbReference type="AlphaFoldDB" id="Q2GAG7"/>
<evidence type="ECO:0000256" key="2">
    <source>
        <dbReference type="ARBA" id="ARBA00023277"/>
    </source>
</evidence>
<dbReference type="Proteomes" id="UP000009134">
    <property type="component" value="Chromosome"/>
</dbReference>
<evidence type="ECO:0000259" key="5">
    <source>
        <dbReference type="Pfam" id="PF19906"/>
    </source>
</evidence>
<organism evidence="6 7">
    <name type="scientific">Novosphingobium aromaticivorans (strain ATCC 700278 / DSM 12444 / CCUG 56034 / CIP 105152 / NBRC 16084 / F199)</name>
    <dbReference type="NCBI Taxonomy" id="279238"/>
    <lineage>
        <taxon>Bacteria</taxon>
        <taxon>Pseudomonadati</taxon>
        <taxon>Pseudomonadota</taxon>
        <taxon>Alphaproteobacteria</taxon>
        <taxon>Sphingomonadales</taxon>
        <taxon>Sphingomonadaceae</taxon>
        <taxon>Novosphingobium</taxon>
    </lineage>
</organism>
<dbReference type="GO" id="GO:0016829">
    <property type="term" value="F:lyase activity"/>
    <property type="evidence" value="ECO:0007669"/>
    <property type="project" value="UniProtKB-KW"/>
</dbReference>
<accession>Q2GAG7</accession>
<evidence type="ECO:0000256" key="3">
    <source>
        <dbReference type="ARBA" id="ARBA00046336"/>
    </source>
</evidence>
<evidence type="ECO:0000256" key="1">
    <source>
        <dbReference type="ARBA" id="ARBA00023239"/>
    </source>
</evidence>
<dbReference type="eggNOG" id="COG1082">
    <property type="taxonomic scope" value="Bacteria"/>
</dbReference>
<dbReference type="Pfam" id="PF19906">
    <property type="entry name" value="CGDB"/>
    <property type="match status" value="1"/>
</dbReference>
<dbReference type="HOGENOM" id="CLU_144091_0_0_5"/>
<keyword evidence="2" id="KW-0119">Carbohydrate metabolism</keyword>
<keyword evidence="7" id="KW-1185">Reference proteome</keyword>
<dbReference type="RefSeq" id="WP_011444370.1">
    <property type="nucleotide sequence ID" value="NC_007794.1"/>
</dbReference>
<evidence type="ECO:0000313" key="7">
    <source>
        <dbReference type="Proteomes" id="UP000009134"/>
    </source>
</evidence>
<name>Q2GAG7_NOVAD</name>
<dbReference type="KEGG" id="nar:Saro_0709"/>
<dbReference type="InterPro" id="IPR045959">
    <property type="entry name" value="CGDB"/>
</dbReference>
<evidence type="ECO:0000256" key="4">
    <source>
        <dbReference type="ARBA" id="ARBA00047208"/>
    </source>
</evidence>
<evidence type="ECO:0000313" key="6">
    <source>
        <dbReference type="EMBL" id="ABD25156.1"/>
    </source>
</evidence>